<keyword evidence="10" id="KW-1185">Reference proteome</keyword>
<accession>A0A944HED6</accession>
<dbReference type="SUPFAM" id="SSF144091">
    <property type="entry name" value="Rhomboid-like"/>
    <property type="match status" value="1"/>
</dbReference>
<feature type="transmembrane region" description="Helical" evidence="7">
    <location>
        <begin position="110"/>
        <end position="127"/>
    </location>
</feature>
<dbReference type="EMBL" id="JAEKFT010000020">
    <property type="protein sequence ID" value="MBT0962801.1"/>
    <property type="molecule type" value="Genomic_DNA"/>
</dbReference>
<evidence type="ECO:0000313" key="10">
    <source>
        <dbReference type="Proteomes" id="UP000694660"/>
    </source>
</evidence>
<feature type="transmembrane region" description="Helical" evidence="7">
    <location>
        <begin position="82"/>
        <end position="104"/>
    </location>
</feature>
<evidence type="ECO:0000256" key="7">
    <source>
        <dbReference type="SAM" id="Phobius"/>
    </source>
</evidence>
<dbReference type="Proteomes" id="UP000694660">
    <property type="component" value="Unassembled WGS sequence"/>
</dbReference>
<evidence type="ECO:0000256" key="5">
    <source>
        <dbReference type="ARBA" id="ARBA00022989"/>
    </source>
</evidence>
<feature type="transmembrane region" description="Helical" evidence="7">
    <location>
        <begin position="166"/>
        <end position="187"/>
    </location>
</feature>
<reference evidence="10" key="1">
    <citation type="journal article" date="2022" name="ISME J.">
        <title>Genetic and phylogenetic analysis of dissimilatory iodate-reducing bacteria identifies potential niches across the world's oceans.</title>
        <authorList>
            <person name="Reyes-Umana V."/>
            <person name="Henning Z."/>
            <person name="Lee K."/>
            <person name="Barnum T.P."/>
            <person name="Coates J.D."/>
        </authorList>
    </citation>
    <scope>NUCLEOTIDE SEQUENCE [LARGE SCALE GENOMIC DNA]</scope>
    <source>
        <strain evidence="10">IR12</strain>
    </source>
</reference>
<feature type="domain" description="Peptidase S54 rhomboid" evidence="8">
    <location>
        <begin position="43"/>
        <end position="181"/>
    </location>
</feature>
<gene>
    <name evidence="9" type="ORF">I8J34_16590</name>
</gene>
<dbReference type="GO" id="GO:0016020">
    <property type="term" value="C:membrane"/>
    <property type="evidence" value="ECO:0007669"/>
    <property type="project" value="UniProtKB-SubCell"/>
</dbReference>
<proteinExistence type="inferred from homology"/>
<dbReference type="AlphaFoldDB" id="A0A944HED6"/>
<sequence>MPPVTRNLIIATVLVFLLQLSGVGGALAPFALWPSPLNVLAAPWQLVTYSFLHGNIAHIFFNLFAVFMFGSELERVFGPRRYLMLWFAGVISGALTQVLVGMLFGMQAPVIGASAGVFGLLLTYGVLFPKRRVVLLIPPIPMPAAVFVALYGALELFLGVTGLQTGVAHFAHLGGMLGAGLMLRHFWRSRRPR</sequence>
<keyword evidence="6 7" id="KW-0472">Membrane</keyword>
<dbReference type="PANTHER" id="PTHR43731:SF14">
    <property type="entry name" value="PRESENILIN-ASSOCIATED RHOMBOID-LIKE PROTEIN, MITOCHONDRIAL"/>
    <property type="match status" value="1"/>
</dbReference>
<keyword evidence="3 7" id="KW-0812">Transmembrane</keyword>
<feature type="transmembrane region" description="Helical" evidence="7">
    <location>
        <begin position="49"/>
        <end position="70"/>
    </location>
</feature>
<keyword evidence="5 7" id="KW-1133">Transmembrane helix</keyword>
<dbReference type="InterPro" id="IPR022764">
    <property type="entry name" value="Peptidase_S54_rhomboid_dom"/>
</dbReference>
<feature type="transmembrane region" description="Helical" evidence="7">
    <location>
        <begin position="134"/>
        <end position="154"/>
    </location>
</feature>
<dbReference type="GO" id="GO:0004252">
    <property type="term" value="F:serine-type endopeptidase activity"/>
    <property type="evidence" value="ECO:0007669"/>
    <property type="project" value="InterPro"/>
</dbReference>
<dbReference type="Pfam" id="PF01694">
    <property type="entry name" value="Rhomboid"/>
    <property type="match status" value="1"/>
</dbReference>
<evidence type="ECO:0000256" key="2">
    <source>
        <dbReference type="ARBA" id="ARBA00009045"/>
    </source>
</evidence>
<comment type="similarity">
    <text evidence="2">Belongs to the peptidase S54 family.</text>
</comment>
<evidence type="ECO:0000313" key="9">
    <source>
        <dbReference type="EMBL" id="MBT0962801.1"/>
    </source>
</evidence>
<evidence type="ECO:0000259" key="8">
    <source>
        <dbReference type="Pfam" id="PF01694"/>
    </source>
</evidence>
<dbReference type="RefSeq" id="WP_214362752.1">
    <property type="nucleotide sequence ID" value="NZ_JAEKFT010000020.1"/>
</dbReference>
<protein>
    <submittedName>
        <fullName evidence="9">Rhomboid family intramembrane serine protease</fullName>
    </submittedName>
</protein>
<dbReference type="InterPro" id="IPR035952">
    <property type="entry name" value="Rhomboid-like_sf"/>
</dbReference>
<comment type="subcellular location">
    <subcellularLocation>
        <location evidence="1">Membrane</location>
        <topology evidence="1">Multi-pass membrane protein</topology>
    </subcellularLocation>
</comment>
<dbReference type="PANTHER" id="PTHR43731">
    <property type="entry name" value="RHOMBOID PROTEASE"/>
    <property type="match status" value="1"/>
</dbReference>
<dbReference type="InterPro" id="IPR050925">
    <property type="entry name" value="Rhomboid_protease_S54"/>
</dbReference>
<dbReference type="GO" id="GO:0006508">
    <property type="term" value="P:proteolysis"/>
    <property type="evidence" value="ECO:0007669"/>
    <property type="project" value="UniProtKB-KW"/>
</dbReference>
<name>A0A944HED6_DENI1</name>
<dbReference type="Gene3D" id="1.20.1540.10">
    <property type="entry name" value="Rhomboid-like"/>
    <property type="match status" value="1"/>
</dbReference>
<evidence type="ECO:0000256" key="1">
    <source>
        <dbReference type="ARBA" id="ARBA00004141"/>
    </source>
</evidence>
<keyword evidence="4" id="KW-0378">Hydrolase</keyword>
<keyword evidence="9" id="KW-0645">Protease</keyword>
<evidence type="ECO:0000256" key="6">
    <source>
        <dbReference type="ARBA" id="ARBA00023136"/>
    </source>
</evidence>
<comment type="caution">
    <text evidence="9">The sequence shown here is derived from an EMBL/GenBank/DDBJ whole genome shotgun (WGS) entry which is preliminary data.</text>
</comment>
<organism evidence="9 10">
    <name type="scientific">Denitromonas iodatirespirans</name>
    <dbReference type="NCBI Taxonomy" id="2795389"/>
    <lineage>
        <taxon>Bacteria</taxon>
        <taxon>Pseudomonadati</taxon>
        <taxon>Pseudomonadota</taxon>
        <taxon>Betaproteobacteria</taxon>
        <taxon>Rhodocyclales</taxon>
        <taxon>Zoogloeaceae</taxon>
        <taxon>Denitromonas</taxon>
    </lineage>
</organism>
<evidence type="ECO:0000256" key="4">
    <source>
        <dbReference type="ARBA" id="ARBA00022801"/>
    </source>
</evidence>
<evidence type="ECO:0000256" key="3">
    <source>
        <dbReference type="ARBA" id="ARBA00022692"/>
    </source>
</evidence>